<evidence type="ECO:0000313" key="8">
    <source>
        <dbReference type="EMBL" id="OIJ07470.1"/>
    </source>
</evidence>
<reference evidence="8 10" key="1">
    <citation type="submission" date="2016-10" db="EMBL/GenBank/DDBJ databases">
        <title>Draft genome sequences of four alkaliphilic bacteria belonging to the Anaerobacillus genus.</title>
        <authorList>
            <person name="Bassil N.M."/>
            <person name="Lloyd J.R."/>
        </authorList>
    </citation>
    <scope>NUCLEOTIDE SEQUENCE [LARGE SCALE GENOMIC DNA]</scope>
    <source>
        <strain evidence="8 10">NB2006</strain>
    </source>
</reference>
<evidence type="ECO:0000313" key="9">
    <source>
        <dbReference type="EMBL" id="QOY36665.1"/>
    </source>
</evidence>
<evidence type="ECO:0000256" key="1">
    <source>
        <dbReference type="ARBA" id="ARBA00022741"/>
    </source>
</evidence>
<dbReference type="Pfam" id="PF00072">
    <property type="entry name" value="Response_reg"/>
    <property type="match status" value="1"/>
</dbReference>
<reference evidence="9 10" key="3">
    <citation type="journal article" date="2019" name="Int. J. Syst. Evol. Microbiol.">
        <title>Anaerobacillus isosaccharinicus sp. nov., an alkaliphilic bacterium which degrades isosaccharinic acid.</title>
        <authorList>
            <person name="Bassil N.M."/>
            <person name="Lloyd J.R."/>
        </authorList>
    </citation>
    <scope>NUCLEOTIDE SEQUENCE [LARGE SCALE GENOMIC DNA]</scope>
    <source>
        <strain evidence="9 10">NB2006</strain>
    </source>
</reference>
<dbReference type="InterPro" id="IPR025944">
    <property type="entry name" value="Sigma_54_int_dom_CS"/>
</dbReference>
<dbReference type="SUPFAM" id="SSF52540">
    <property type="entry name" value="P-loop containing nucleoside triphosphate hydrolases"/>
    <property type="match status" value="1"/>
</dbReference>
<accession>A0A1S2L592</accession>
<evidence type="ECO:0000313" key="10">
    <source>
        <dbReference type="Proteomes" id="UP000180175"/>
    </source>
</evidence>
<dbReference type="EMBL" id="LQXD01000173">
    <property type="protein sequence ID" value="OIJ07470.1"/>
    <property type="molecule type" value="Genomic_DNA"/>
</dbReference>
<reference evidence="9 10" key="2">
    <citation type="journal article" date="2017" name="Genome Announc.">
        <title>Draft Genome Sequences of Four Alkaliphilic Bacteria Belonging to the Anaerobacillus Genus.</title>
        <authorList>
            <person name="Bassil N.M."/>
            <person name="Lloyd J.R."/>
        </authorList>
    </citation>
    <scope>NUCLEOTIDE SEQUENCE [LARGE SCALE GENOMIC DNA]</scope>
    <source>
        <strain evidence="9 10">NB2006</strain>
    </source>
</reference>
<dbReference type="PROSITE" id="PS50045">
    <property type="entry name" value="SIGMA54_INTERACT_4"/>
    <property type="match status" value="1"/>
</dbReference>
<dbReference type="InterPro" id="IPR003593">
    <property type="entry name" value="AAA+_ATPase"/>
</dbReference>
<reference evidence="9" key="4">
    <citation type="submission" date="2020-10" db="EMBL/GenBank/DDBJ databases">
        <authorList>
            <person name="Bassil N.M."/>
            <person name="Lloyd J.R."/>
        </authorList>
    </citation>
    <scope>NUCLEOTIDE SEQUENCE</scope>
    <source>
        <strain evidence="9">NB2006</strain>
    </source>
</reference>
<dbReference type="Pfam" id="PF25601">
    <property type="entry name" value="AAA_lid_14"/>
    <property type="match status" value="1"/>
</dbReference>
<feature type="domain" description="Sigma-54 factor interaction" evidence="6">
    <location>
        <begin position="139"/>
        <end position="364"/>
    </location>
</feature>
<dbReference type="InterPro" id="IPR011006">
    <property type="entry name" value="CheY-like_superfamily"/>
</dbReference>
<dbReference type="SMART" id="SM00448">
    <property type="entry name" value="REC"/>
    <property type="match status" value="1"/>
</dbReference>
<dbReference type="PROSITE" id="PS00688">
    <property type="entry name" value="SIGMA54_INTERACT_3"/>
    <property type="match status" value="1"/>
</dbReference>
<evidence type="ECO:0000256" key="4">
    <source>
        <dbReference type="ARBA" id="ARBA00023163"/>
    </source>
</evidence>
<proteinExistence type="predicted"/>
<evidence type="ECO:0000256" key="5">
    <source>
        <dbReference type="PROSITE-ProRule" id="PRU00169"/>
    </source>
</evidence>
<dbReference type="OrthoDB" id="9771372at2"/>
<evidence type="ECO:0000259" key="7">
    <source>
        <dbReference type="PROSITE" id="PS50110"/>
    </source>
</evidence>
<gene>
    <name evidence="9" type="ORF">AWH56_003040</name>
    <name evidence="8" type="ORF">AWH56_20535</name>
</gene>
<dbReference type="RefSeq" id="WP_071318824.1">
    <property type="nucleotide sequence ID" value="NZ_CP063356.2"/>
</dbReference>
<dbReference type="Gene3D" id="1.10.10.60">
    <property type="entry name" value="Homeodomain-like"/>
    <property type="match status" value="1"/>
</dbReference>
<dbReference type="SUPFAM" id="SSF52172">
    <property type="entry name" value="CheY-like"/>
    <property type="match status" value="1"/>
</dbReference>
<dbReference type="CDD" id="cd00009">
    <property type="entry name" value="AAA"/>
    <property type="match status" value="1"/>
</dbReference>
<sequence>MANLLIVDDEREVGNFLAHLLGGRGYHVTVVYSGKDFFAELEKKQYQLAMIDVRLPDTNGLEILKRLKKIQPACKSIIMTGFSMVQTAIEAIKLGANDYIEKPFDDIDQLEHSIEEMLKNDLTHGQNEINEIASKLDFVVGESEQMRHLLTMAFKIAKKNINVLLEGETGTGKEVFARFIHEASVRQEQPFIGVNCGALSETLLESELFGHEKGSFTGAIQMRKGLFEIASQGTLFLDEVAEASPQIQVKLLRILETREFMRVGSERPLRTNARIIAASHVNLEQAVRAKSFREDLLYRLNVVKLQIPPLRSRKEDIVHLINFLLAKQPDRQIKFTDEAITLLMNYDWPGNIRELANVVTRATTLSEGETDLVTPQYLPQHLQEQKEKKKVFTLQLEHPSRKNHRMLKPSKNSEFEQYVNGWVYDLLKFWQSDEIEFEVVSQHIKQFEATVGQSFMRKALRETLGNRKEAAAVLKISERKLRYLLNEKGG</sequence>
<keyword evidence="2" id="KW-0067">ATP-binding</keyword>
<dbReference type="Proteomes" id="UP000180175">
    <property type="component" value="Chromosome"/>
</dbReference>
<evidence type="ECO:0000256" key="2">
    <source>
        <dbReference type="ARBA" id="ARBA00022840"/>
    </source>
</evidence>
<evidence type="ECO:0000256" key="3">
    <source>
        <dbReference type="ARBA" id="ARBA00023015"/>
    </source>
</evidence>
<protein>
    <submittedName>
        <fullName evidence="8">Response regulator</fullName>
    </submittedName>
    <submittedName>
        <fullName evidence="9">Sigma-54-dependent Fis family transcriptional regulator</fullName>
    </submittedName>
</protein>
<feature type="domain" description="Response regulatory" evidence="7">
    <location>
        <begin position="3"/>
        <end position="117"/>
    </location>
</feature>
<dbReference type="Gene3D" id="3.40.50.2300">
    <property type="match status" value="1"/>
</dbReference>
<evidence type="ECO:0000259" key="6">
    <source>
        <dbReference type="PROSITE" id="PS50045"/>
    </source>
</evidence>
<dbReference type="SMART" id="SM00382">
    <property type="entry name" value="AAA"/>
    <property type="match status" value="1"/>
</dbReference>
<dbReference type="Gene3D" id="1.10.8.60">
    <property type="match status" value="1"/>
</dbReference>
<dbReference type="InterPro" id="IPR058031">
    <property type="entry name" value="AAA_lid_NorR"/>
</dbReference>
<keyword evidence="4" id="KW-0804">Transcription</keyword>
<dbReference type="KEGG" id="aia:AWH56_003040"/>
<dbReference type="AlphaFoldDB" id="A0A1S2L592"/>
<organism evidence="8 10">
    <name type="scientific">Anaerobacillus isosaccharinicus</name>
    <dbReference type="NCBI Taxonomy" id="1532552"/>
    <lineage>
        <taxon>Bacteria</taxon>
        <taxon>Bacillati</taxon>
        <taxon>Bacillota</taxon>
        <taxon>Bacilli</taxon>
        <taxon>Bacillales</taxon>
        <taxon>Bacillaceae</taxon>
        <taxon>Anaerobacillus</taxon>
    </lineage>
</organism>
<dbReference type="InterPro" id="IPR025662">
    <property type="entry name" value="Sigma_54_int_dom_ATP-bd_1"/>
</dbReference>
<keyword evidence="5" id="KW-0597">Phosphoprotein</keyword>
<dbReference type="EMBL" id="CP063356">
    <property type="protein sequence ID" value="QOY36665.1"/>
    <property type="molecule type" value="Genomic_DNA"/>
</dbReference>
<keyword evidence="10" id="KW-1185">Reference proteome</keyword>
<dbReference type="Gene3D" id="3.40.50.300">
    <property type="entry name" value="P-loop containing nucleotide triphosphate hydrolases"/>
    <property type="match status" value="1"/>
</dbReference>
<dbReference type="FunFam" id="3.40.50.300:FF:000006">
    <property type="entry name" value="DNA-binding transcriptional regulator NtrC"/>
    <property type="match status" value="1"/>
</dbReference>
<dbReference type="PROSITE" id="PS00675">
    <property type="entry name" value="SIGMA54_INTERACT_1"/>
    <property type="match status" value="1"/>
</dbReference>
<dbReference type="PANTHER" id="PTHR32071">
    <property type="entry name" value="TRANSCRIPTIONAL REGULATORY PROTEIN"/>
    <property type="match status" value="1"/>
</dbReference>
<dbReference type="GO" id="GO:0005524">
    <property type="term" value="F:ATP binding"/>
    <property type="evidence" value="ECO:0007669"/>
    <property type="project" value="UniProtKB-KW"/>
</dbReference>
<dbReference type="GO" id="GO:0006355">
    <property type="term" value="P:regulation of DNA-templated transcription"/>
    <property type="evidence" value="ECO:0007669"/>
    <property type="project" value="InterPro"/>
</dbReference>
<dbReference type="PANTHER" id="PTHR32071:SF119">
    <property type="entry name" value="SIGMA L-DEPENDENT TRANSCRIPTIONAL REGULATOR YPLP-RELATED"/>
    <property type="match status" value="1"/>
</dbReference>
<dbReference type="InterPro" id="IPR001789">
    <property type="entry name" value="Sig_transdc_resp-reg_receiver"/>
</dbReference>
<feature type="modified residue" description="4-aspartylphosphate" evidence="5">
    <location>
        <position position="52"/>
    </location>
</feature>
<dbReference type="InterPro" id="IPR027417">
    <property type="entry name" value="P-loop_NTPase"/>
</dbReference>
<dbReference type="GO" id="GO:0000160">
    <property type="term" value="P:phosphorelay signal transduction system"/>
    <property type="evidence" value="ECO:0007669"/>
    <property type="project" value="InterPro"/>
</dbReference>
<keyword evidence="1" id="KW-0547">Nucleotide-binding</keyword>
<dbReference type="Pfam" id="PF00158">
    <property type="entry name" value="Sigma54_activat"/>
    <property type="match status" value="1"/>
</dbReference>
<dbReference type="PROSITE" id="PS50110">
    <property type="entry name" value="RESPONSE_REGULATORY"/>
    <property type="match status" value="1"/>
</dbReference>
<dbReference type="InterPro" id="IPR002078">
    <property type="entry name" value="Sigma_54_int"/>
</dbReference>
<keyword evidence="3" id="KW-0805">Transcription regulation</keyword>
<name>A0A1S2L592_9BACI</name>